<dbReference type="PANTHER" id="PTHR33337:SF40">
    <property type="entry name" value="CENP-V_GFA DOMAIN-CONTAINING PROTEIN-RELATED"/>
    <property type="match status" value="1"/>
</dbReference>
<dbReference type="InterPro" id="IPR006913">
    <property type="entry name" value="CENP-V/GFA"/>
</dbReference>
<sequence>MQREQVKTGGCLCGAVRYEIDGPLRDIISCHCGQCQKTSGHYFAATATPKEHFHLTKDEGLKWYSSSGYAERGFCSECGSSLFWRMKDGSHQSILAGSLDGDTGLKTSHHIFVADKKDYYDIADGIPQYDTYPEDLKSG</sequence>
<accession>A0A845MBG7</accession>
<dbReference type="OrthoDB" id="9807246at2"/>
<dbReference type="PANTHER" id="PTHR33337">
    <property type="entry name" value="GFA DOMAIN-CONTAINING PROTEIN"/>
    <property type="match status" value="1"/>
</dbReference>
<keyword evidence="7" id="KW-1185">Reference proteome</keyword>
<gene>
    <name evidence="6" type="ORF">GQF03_03940</name>
</gene>
<evidence type="ECO:0000313" key="6">
    <source>
        <dbReference type="EMBL" id="MZR21473.1"/>
    </source>
</evidence>
<dbReference type="InterPro" id="IPR011057">
    <property type="entry name" value="Mss4-like_sf"/>
</dbReference>
<reference evidence="6 7" key="1">
    <citation type="journal article" date="2014" name="Int. J. Syst. Evol. Microbiol.">
        <title>Sneathiella chungangensis sp. nov., isolated from a marine sand, and emended description of the genus Sneathiella.</title>
        <authorList>
            <person name="Siamphan C."/>
            <person name="Kim H."/>
            <person name="Lee J.S."/>
            <person name="Kim W."/>
        </authorList>
    </citation>
    <scope>NUCLEOTIDE SEQUENCE [LARGE SCALE GENOMIC DNA]</scope>
    <source>
        <strain evidence="6 7">KCTC 32476</strain>
    </source>
</reference>
<keyword evidence="2" id="KW-0479">Metal-binding</keyword>
<dbReference type="PROSITE" id="PS51891">
    <property type="entry name" value="CENP_V_GFA"/>
    <property type="match status" value="1"/>
</dbReference>
<comment type="similarity">
    <text evidence="1">Belongs to the Gfa family.</text>
</comment>
<name>A0A845MBG7_9PROT</name>
<evidence type="ECO:0000313" key="7">
    <source>
        <dbReference type="Proteomes" id="UP000445696"/>
    </source>
</evidence>
<dbReference type="Proteomes" id="UP000445696">
    <property type="component" value="Unassembled WGS sequence"/>
</dbReference>
<keyword evidence="3" id="KW-0862">Zinc</keyword>
<evidence type="ECO:0000256" key="2">
    <source>
        <dbReference type="ARBA" id="ARBA00022723"/>
    </source>
</evidence>
<proteinExistence type="inferred from homology"/>
<evidence type="ECO:0000259" key="5">
    <source>
        <dbReference type="PROSITE" id="PS51891"/>
    </source>
</evidence>
<evidence type="ECO:0000256" key="1">
    <source>
        <dbReference type="ARBA" id="ARBA00005495"/>
    </source>
</evidence>
<dbReference type="GO" id="GO:0046872">
    <property type="term" value="F:metal ion binding"/>
    <property type="evidence" value="ECO:0007669"/>
    <property type="project" value="UniProtKB-KW"/>
</dbReference>
<evidence type="ECO:0000256" key="3">
    <source>
        <dbReference type="ARBA" id="ARBA00022833"/>
    </source>
</evidence>
<protein>
    <submittedName>
        <fullName evidence="6">GFA family protein</fullName>
    </submittedName>
</protein>
<organism evidence="6 7">
    <name type="scientific">Sneathiella chungangensis</name>
    <dbReference type="NCBI Taxonomy" id="1418234"/>
    <lineage>
        <taxon>Bacteria</taxon>
        <taxon>Pseudomonadati</taxon>
        <taxon>Pseudomonadota</taxon>
        <taxon>Alphaproteobacteria</taxon>
        <taxon>Sneathiellales</taxon>
        <taxon>Sneathiellaceae</taxon>
        <taxon>Sneathiella</taxon>
    </lineage>
</organism>
<evidence type="ECO:0000256" key="4">
    <source>
        <dbReference type="ARBA" id="ARBA00023239"/>
    </source>
</evidence>
<dbReference type="SUPFAM" id="SSF51316">
    <property type="entry name" value="Mss4-like"/>
    <property type="match status" value="1"/>
</dbReference>
<dbReference type="RefSeq" id="WP_161337866.1">
    <property type="nucleotide sequence ID" value="NZ_JBHSDG010000002.1"/>
</dbReference>
<keyword evidence="4" id="KW-0456">Lyase</keyword>
<dbReference type="Pfam" id="PF04828">
    <property type="entry name" value="GFA"/>
    <property type="match status" value="1"/>
</dbReference>
<dbReference type="AlphaFoldDB" id="A0A845MBG7"/>
<feature type="domain" description="CENP-V/GFA" evidence="5">
    <location>
        <begin position="7"/>
        <end position="121"/>
    </location>
</feature>
<dbReference type="GO" id="GO:0016846">
    <property type="term" value="F:carbon-sulfur lyase activity"/>
    <property type="evidence" value="ECO:0007669"/>
    <property type="project" value="InterPro"/>
</dbReference>
<dbReference type="EMBL" id="WTVA01000001">
    <property type="protein sequence ID" value="MZR21473.1"/>
    <property type="molecule type" value="Genomic_DNA"/>
</dbReference>
<comment type="caution">
    <text evidence="6">The sequence shown here is derived from an EMBL/GenBank/DDBJ whole genome shotgun (WGS) entry which is preliminary data.</text>
</comment>
<dbReference type="Gene3D" id="3.90.1590.10">
    <property type="entry name" value="glutathione-dependent formaldehyde- activating enzyme (gfa)"/>
    <property type="match status" value="1"/>
</dbReference>